<dbReference type="SUPFAM" id="SSF63829">
    <property type="entry name" value="Calcium-dependent phosphotriesterase"/>
    <property type="match status" value="1"/>
</dbReference>
<dbReference type="RefSeq" id="WP_405280389.1">
    <property type="nucleotide sequence ID" value="NZ_CP144380.1"/>
</dbReference>
<comment type="caution">
    <text evidence="2">The sequence shown here is derived from an EMBL/GenBank/DDBJ whole genome shotgun (WGS) entry which is preliminary data.</text>
</comment>
<dbReference type="Proteomes" id="UP001484239">
    <property type="component" value="Unassembled WGS sequence"/>
</dbReference>
<evidence type="ECO:0000313" key="2">
    <source>
        <dbReference type="EMBL" id="MEK9502674.1"/>
    </source>
</evidence>
<protein>
    <submittedName>
        <fullName evidence="2">Uncharacterized protein</fullName>
    </submittedName>
</protein>
<evidence type="ECO:0000256" key="1">
    <source>
        <dbReference type="SAM" id="SignalP"/>
    </source>
</evidence>
<evidence type="ECO:0000313" key="3">
    <source>
        <dbReference type="Proteomes" id="UP001484239"/>
    </source>
</evidence>
<gene>
    <name evidence="2" type="ORF">WI372_16890</name>
</gene>
<keyword evidence="1" id="KW-0732">Signal</keyword>
<organism evidence="2 3">
    <name type="scientific">Gaopeijia maritima</name>
    <dbReference type="NCBI Taxonomy" id="3119007"/>
    <lineage>
        <taxon>Bacteria</taxon>
        <taxon>Pseudomonadati</taxon>
        <taxon>Gemmatimonadota</taxon>
        <taxon>Longimicrobiia</taxon>
        <taxon>Gaopeijiales</taxon>
        <taxon>Gaopeijiaceae</taxon>
        <taxon>Gaopeijia</taxon>
    </lineage>
</organism>
<feature type="signal peptide" evidence="1">
    <location>
        <begin position="1"/>
        <end position="23"/>
    </location>
</feature>
<reference evidence="2 3" key="1">
    <citation type="submission" date="2024-02" db="EMBL/GenBank/DDBJ databases">
        <title>A novel Gemmatimonadota bacterium.</title>
        <authorList>
            <person name="Du Z.-J."/>
            <person name="Ye Y.-Q."/>
        </authorList>
    </citation>
    <scope>NUCLEOTIDE SEQUENCE [LARGE SCALE GENOMIC DNA]</scope>
    <source>
        <strain evidence="2 3">DH-20</strain>
    </source>
</reference>
<keyword evidence="3" id="KW-1185">Reference proteome</keyword>
<dbReference type="EMBL" id="JBBHLI010000013">
    <property type="protein sequence ID" value="MEK9502674.1"/>
    <property type="molecule type" value="Genomic_DNA"/>
</dbReference>
<feature type="chain" id="PRO_5047299916" evidence="1">
    <location>
        <begin position="24"/>
        <end position="398"/>
    </location>
</feature>
<name>A0ABU9ED91_9BACT</name>
<proteinExistence type="predicted"/>
<sequence length="398" mass="43350">MNARIIAASLAVCAVSAATPASAQDALDTWTVPSEPRFAIGGADARDGYRLAQVNGAALLSDGRLVVADGRTAELRYYSPEGEHLRSSPPEWGAAVVASTHGGAPEAVWRLDGIVALPGDTVLASYVSDRHAWWGPDGSLARSVRVAPGTSRPDLHCRGSGNAWHALADGSLLRVHGESPSYARCSPPRAALWRESVLLSRTDLATARFDTLGIVPGSEWHTPFERVFGATLQFTWDSSSVFVSDTGSPEIVRLSFDGDTLAVWSTPFELEPVPAEARQREYREFDRGGAMERSNAYLYPDHYPRLGRLLMGRTGELWVMAYPRSLEPVRSRRLSYRPEPTIEPGGARWRVLDASGEPIAEVRTPDGVFPLEVGHDHLIGLLRDDSGRETVAVYDLVR</sequence>
<accession>A0ABU9ED91</accession>